<dbReference type="AlphaFoldDB" id="A0A7W5ZKT2"/>
<evidence type="ECO:0008006" key="3">
    <source>
        <dbReference type="Google" id="ProtNLM"/>
    </source>
</evidence>
<comment type="caution">
    <text evidence="1">The sequence shown here is derived from an EMBL/GenBank/DDBJ whole genome shotgun (WGS) entry which is preliminary data.</text>
</comment>
<evidence type="ECO:0000313" key="1">
    <source>
        <dbReference type="EMBL" id="MBB3837611.1"/>
    </source>
</evidence>
<dbReference type="InterPro" id="IPR009351">
    <property type="entry name" value="AlkZ-like"/>
</dbReference>
<name>A0A7W5ZKT2_9BACT</name>
<dbReference type="EMBL" id="JACIBY010000003">
    <property type="protein sequence ID" value="MBB3837611.1"/>
    <property type="molecule type" value="Genomic_DNA"/>
</dbReference>
<keyword evidence="2" id="KW-1185">Reference proteome</keyword>
<dbReference type="PANTHER" id="PTHR38479">
    <property type="entry name" value="LMO0824 PROTEIN"/>
    <property type="match status" value="1"/>
</dbReference>
<dbReference type="Proteomes" id="UP000541352">
    <property type="component" value="Unassembled WGS sequence"/>
</dbReference>
<reference evidence="1 2" key="1">
    <citation type="submission" date="2020-08" db="EMBL/GenBank/DDBJ databases">
        <title>Genomic Encyclopedia of Type Strains, Phase IV (KMG-IV): sequencing the most valuable type-strain genomes for metagenomic binning, comparative biology and taxonomic classification.</title>
        <authorList>
            <person name="Goeker M."/>
        </authorList>
    </citation>
    <scope>NUCLEOTIDE SEQUENCE [LARGE SCALE GENOMIC DNA]</scope>
    <source>
        <strain evidence="1 2">DSM 17976</strain>
    </source>
</reference>
<dbReference type="PANTHER" id="PTHR38479:SF2">
    <property type="entry name" value="WINGED HELIX DNA-BINDING DOMAIN-CONTAINING PROTEIN"/>
    <property type="match status" value="1"/>
</dbReference>
<dbReference type="RefSeq" id="WP_183972325.1">
    <property type="nucleotide sequence ID" value="NZ_JACIBY010000003.1"/>
</dbReference>
<dbReference type="Pfam" id="PF06224">
    <property type="entry name" value="AlkZ-like"/>
    <property type="match status" value="1"/>
</dbReference>
<accession>A0A7W5ZKT2</accession>
<gene>
    <name evidence="1" type="ORF">FHS57_001608</name>
</gene>
<protein>
    <recommendedName>
        <fullName evidence="3">Winged helix DNA-binding domain-containing protein</fullName>
    </recommendedName>
</protein>
<proteinExistence type="predicted"/>
<evidence type="ECO:0000313" key="2">
    <source>
        <dbReference type="Proteomes" id="UP000541352"/>
    </source>
</evidence>
<organism evidence="1 2">
    <name type="scientific">Runella defluvii</name>
    <dbReference type="NCBI Taxonomy" id="370973"/>
    <lineage>
        <taxon>Bacteria</taxon>
        <taxon>Pseudomonadati</taxon>
        <taxon>Bacteroidota</taxon>
        <taxon>Cytophagia</taxon>
        <taxon>Cytophagales</taxon>
        <taxon>Spirosomataceae</taxon>
        <taxon>Runella</taxon>
    </lineage>
</organism>
<sequence>MINIAHQRLINQKIIDRGFQQPQYAVEFLGAVQAQDYPMSKWAVGIRTKNATDKTVEQALDEGLILRTHILRPTWHLVSPKDIRWMLALTAPHIHQISAHYNRKMELSSDLLNLTDELLAKAVEGHKHLTKAELMAHLELAGINTSEGRSSLILIHAELNGVLCSGKQNGKNNTYALLEERATSAPSYTREESLGLLARRYFRSHGPATLHDFGWWSGLKISDAKAGLESVKAEFVSETIENQTYWFLPDSQPPLQPTTFLLPAFDEFMVSYKNRAASLDSSNVSAAITANGIFKPIIVVNGQVKGLWSRTVQKENVRIQTHFFSDTITDPLLTEAVKEFASFLGKELT</sequence>